<evidence type="ECO:0000313" key="3">
    <source>
        <dbReference type="Proteomes" id="UP001501495"/>
    </source>
</evidence>
<organism evidence="2 3">
    <name type="scientific">Nocardioides fonticola</name>
    <dbReference type="NCBI Taxonomy" id="450363"/>
    <lineage>
        <taxon>Bacteria</taxon>
        <taxon>Bacillati</taxon>
        <taxon>Actinomycetota</taxon>
        <taxon>Actinomycetes</taxon>
        <taxon>Propionibacteriales</taxon>
        <taxon>Nocardioidaceae</taxon>
        <taxon>Nocardioides</taxon>
    </lineage>
</organism>
<protein>
    <recommendedName>
        <fullName evidence="4">Peptidase MA-like domain-containing protein</fullName>
    </recommendedName>
</protein>
<feature type="region of interest" description="Disordered" evidence="1">
    <location>
        <begin position="437"/>
        <end position="474"/>
    </location>
</feature>
<reference evidence="3" key="1">
    <citation type="journal article" date="2019" name="Int. J. Syst. Evol. Microbiol.">
        <title>The Global Catalogue of Microorganisms (GCM) 10K type strain sequencing project: providing services to taxonomists for standard genome sequencing and annotation.</title>
        <authorList>
            <consortium name="The Broad Institute Genomics Platform"/>
            <consortium name="The Broad Institute Genome Sequencing Center for Infectious Disease"/>
            <person name="Wu L."/>
            <person name="Ma J."/>
        </authorList>
    </citation>
    <scope>NUCLEOTIDE SEQUENCE [LARGE SCALE GENOMIC DNA]</scope>
    <source>
        <strain evidence="3">JCM 16703</strain>
    </source>
</reference>
<proteinExistence type="predicted"/>
<dbReference type="RefSeq" id="WP_344735292.1">
    <property type="nucleotide sequence ID" value="NZ_BAAAZH010000032.1"/>
</dbReference>
<feature type="compositionally biased region" description="Pro residues" evidence="1">
    <location>
        <begin position="438"/>
        <end position="455"/>
    </location>
</feature>
<gene>
    <name evidence="2" type="ORF">GCM10022215_40150</name>
</gene>
<name>A0ABP7XZU4_9ACTN</name>
<evidence type="ECO:0000256" key="1">
    <source>
        <dbReference type="SAM" id="MobiDB-lite"/>
    </source>
</evidence>
<accession>A0ABP7XZU4</accession>
<keyword evidence="3" id="KW-1185">Reference proteome</keyword>
<dbReference type="Proteomes" id="UP001501495">
    <property type="component" value="Unassembled WGS sequence"/>
</dbReference>
<comment type="caution">
    <text evidence="2">The sequence shown here is derived from an EMBL/GenBank/DDBJ whole genome shotgun (WGS) entry which is preliminary data.</text>
</comment>
<dbReference type="EMBL" id="BAAAZH010000032">
    <property type="protein sequence ID" value="GAA4128547.1"/>
    <property type="molecule type" value="Genomic_DNA"/>
</dbReference>
<sequence length="474" mass="50484">MTRASSCVGRRSTASASGRFSAIPRALLLGLVLALGLSSCGLFGDDAPAPSSPAAAPPDAVTGIQAVLDKRARALRTGDRARFAATLGGDRSFRRTQLASFSSIEQLPVSDLRLTVRPADVVLEGESYWAVVEVRMQLDGYDAMPVTTRDRYLFTPIAGRPGRFRIASTTDAAWEARNGVVTEPWDAGAVQIREQGGVLGVFDDRTVASADRVLSAVERGISEVSLVVPYDWTRQVVVYAVTDPAFLQAVAPVSADTGLLAGVAFEVRAGVDSERIASTRIVLGTDALAADDLTLDRLVRHELTHVAIGTHDDAAPRWLQEGLAEYVSTRALRPQQRRVPRSALETLRTTPRSLPTDAEFNTTDVVANYALAWFVCEQIARTDGESRLWSLLDTFALGDTPPEDAGAAVVRDQLGVSATRLVRSADRLLLSIYAPQYLPAPEPSEPSATPEPDPSLDPSADPSASATAGPGVVG</sequence>
<evidence type="ECO:0000313" key="2">
    <source>
        <dbReference type="EMBL" id="GAA4128547.1"/>
    </source>
</evidence>
<feature type="compositionally biased region" description="Low complexity" evidence="1">
    <location>
        <begin position="456"/>
        <end position="468"/>
    </location>
</feature>
<evidence type="ECO:0008006" key="4">
    <source>
        <dbReference type="Google" id="ProtNLM"/>
    </source>
</evidence>